<evidence type="ECO:0000256" key="2">
    <source>
        <dbReference type="ARBA" id="ARBA00022692"/>
    </source>
</evidence>
<name>A0A7V8GQ64_9GAMM</name>
<feature type="transmembrane region" description="Helical" evidence="5">
    <location>
        <begin position="106"/>
        <end position="125"/>
    </location>
</feature>
<keyword evidence="2 5" id="KW-0812">Transmembrane</keyword>
<proteinExistence type="predicted"/>
<dbReference type="GO" id="GO:0016020">
    <property type="term" value="C:membrane"/>
    <property type="evidence" value="ECO:0007669"/>
    <property type="project" value="UniProtKB-SubCell"/>
</dbReference>
<comment type="caution">
    <text evidence="6">The sequence shown here is derived from an EMBL/GenBank/DDBJ whole genome shotgun (WGS) entry which is preliminary data.</text>
</comment>
<evidence type="ECO:0008006" key="8">
    <source>
        <dbReference type="Google" id="ProtNLM"/>
    </source>
</evidence>
<dbReference type="AlphaFoldDB" id="A0A7V8GQ64"/>
<evidence type="ECO:0000256" key="3">
    <source>
        <dbReference type="ARBA" id="ARBA00022989"/>
    </source>
</evidence>
<gene>
    <name evidence="6" type="ORF">B1992_01660</name>
</gene>
<dbReference type="PANTHER" id="PTHR35814:SF1">
    <property type="entry name" value="GLUTATHIONE S-TRANSFERASE-RELATED"/>
    <property type="match status" value="1"/>
</dbReference>
<dbReference type="PANTHER" id="PTHR35814">
    <property type="match status" value="1"/>
</dbReference>
<reference evidence="6 7" key="1">
    <citation type="submission" date="2017-10" db="EMBL/GenBank/DDBJ databases">
        <title>Whole genome sequencing of Pseudoxanthomonas broegbernensis DSM 12573(T).</title>
        <authorList>
            <person name="Kumar S."/>
            <person name="Bansal K."/>
            <person name="Kaur A."/>
            <person name="Patil P."/>
            <person name="Sharma S."/>
            <person name="Patil P.B."/>
        </authorList>
    </citation>
    <scope>NUCLEOTIDE SEQUENCE [LARGE SCALE GENOMIC DNA]</scope>
    <source>
        <strain evidence="6 7">DSM 12573</strain>
    </source>
</reference>
<evidence type="ECO:0000256" key="1">
    <source>
        <dbReference type="ARBA" id="ARBA00004370"/>
    </source>
</evidence>
<comment type="subcellular location">
    <subcellularLocation>
        <location evidence="1">Membrane</location>
    </subcellularLocation>
</comment>
<dbReference type="SUPFAM" id="SSF161084">
    <property type="entry name" value="MAPEG domain-like"/>
    <property type="match status" value="1"/>
</dbReference>
<dbReference type="RefSeq" id="WP_162309706.1">
    <property type="nucleotide sequence ID" value="NZ_JACHGU010000003.1"/>
</dbReference>
<evidence type="ECO:0000313" key="6">
    <source>
        <dbReference type="EMBL" id="KAF1688148.1"/>
    </source>
</evidence>
<evidence type="ECO:0000313" key="7">
    <source>
        <dbReference type="Proteomes" id="UP000462066"/>
    </source>
</evidence>
<dbReference type="InterPro" id="IPR023352">
    <property type="entry name" value="MAPEG-like_dom_sf"/>
</dbReference>
<feature type="transmembrane region" description="Helical" evidence="5">
    <location>
        <begin position="59"/>
        <end position="85"/>
    </location>
</feature>
<keyword evidence="3 5" id="KW-1133">Transmembrane helix</keyword>
<evidence type="ECO:0000256" key="5">
    <source>
        <dbReference type="SAM" id="Phobius"/>
    </source>
</evidence>
<keyword evidence="7" id="KW-1185">Reference proteome</keyword>
<dbReference type="InterPro" id="IPR001129">
    <property type="entry name" value="Membr-assoc_MAPEG"/>
</dbReference>
<protein>
    <recommendedName>
        <fullName evidence="8">Glutathione S-transferase</fullName>
    </recommendedName>
</protein>
<dbReference type="Pfam" id="PF01124">
    <property type="entry name" value="MAPEG"/>
    <property type="match status" value="1"/>
</dbReference>
<keyword evidence="4 5" id="KW-0472">Membrane</keyword>
<sequence>MSPRASLAIAALHALLYLALSLSVVLRRRAARVGLGHGGDEVLARRVRAHANFGEYVPLALLLLSLLELSGTAAAGVWGYGLTLLAARLLHAWGLFGSAGVSTGRLMGTTLTWAVLLGAAVHGLLRAAGTV</sequence>
<evidence type="ECO:0000256" key="4">
    <source>
        <dbReference type="ARBA" id="ARBA00023136"/>
    </source>
</evidence>
<accession>A0A7V8GQ64</accession>
<dbReference type="Gene3D" id="1.20.120.550">
    <property type="entry name" value="Membrane associated eicosanoid/glutathione metabolism-like domain"/>
    <property type="match status" value="1"/>
</dbReference>
<dbReference type="EMBL" id="MWIP01000001">
    <property type="protein sequence ID" value="KAF1688148.1"/>
    <property type="molecule type" value="Genomic_DNA"/>
</dbReference>
<organism evidence="6 7">
    <name type="scientific">Pseudoxanthomonas broegbernensis</name>
    <dbReference type="NCBI Taxonomy" id="83619"/>
    <lineage>
        <taxon>Bacteria</taxon>
        <taxon>Pseudomonadati</taxon>
        <taxon>Pseudomonadota</taxon>
        <taxon>Gammaproteobacteria</taxon>
        <taxon>Lysobacterales</taxon>
        <taxon>Lysobacteraceae</taxon>
        <taxon>Pseudoxanthomonas</taxon>
    </lineage>
</organism>
<dbReference type="Proteomes" id="UP000462066">
    <property type="component" value="Unassembled WGS sequence"/>
</dbReference>